<name>A0A2T3BFT1_AMORE</name>
<gene>
    <name evidence="1" type="ORF">M430DRAFT_71536</name>
</gene>
<dbReference type="GeneID" id="36577593"/>
<sequence length="249" mass="26197">IEQRQTNVQIPFMFCPEVFGNPPKLCTQCGGDSLRHGQCNNLLISGRQPLSCLQSGIRCYGYYCACTHDGEDHQTQITSTFVIAGQTGTVIFEPVTLTEYAGLRMSTTVTLTDVATTTDGGSSMETVLAVIFAGGLAWLAVYAKPDDPNCPSNPEEDCQKCGGPDEVGLCSSGPDAGCPCEEVQNCPNEPPLCTDTECGGDNGNSQCSASGAINGCLCCPADPPDCTDSNCLGTNEQECTALKWDKCGC</sequence>
<evidence type="ECO:0000313" key="2">
    <source>
        <dbReference type="Proteomes" id="UP000241818"/>
    </source>
</evidence>
<organism evidence="1 2">
    <name type="scientific">Amorphotheca resinae ATCC 22711</name>
    <dbReference type="NCBI Taxonomy" id="857342"/>
    <lineage>
        <taxon>Eukaryota</taxon>
        <taxon>Fungi</taxon>
        <taxon>Dikarya</taxon>
        <taxon>Ascomycota</taxon>
        <taxon>Pezizomycotina</taxon>
        <taxon>Leotiomycetes</taxon>
        <taxon>Helotiales</taxon>
        <taxon>Amorphothecaceae</taxon>
        <taxon>Amorphotheca</taxon>
    </lineage>
</organism>
<protein>
    <submittedName>
        <fullName evidence="1">Uncharacterized protein</fullName>
    </submittedName>
</protein>
<dbReference type="InParanoid" id="A0A2T3BFT1"/>
<dbReference type="Proteomes" id="UP000241818">
    <property type="component" value="Unassembled WGS sequence"/>
</dbReference>
<dbReference type="AlphaFoldDB" id="A0A2T3BFT1"/>
<accession>A0A2T3BFT1</accession>
<proteinExistence type="predicted"/>
<keyword evidence="2" id="KW-1185">Reference proteome</keyword>
<evidence type="ECO:0000313" key="1">
    <source>
        <dbReference type="EMBL" id="PSS28277.1"/>
    </source>
</evidence>
<feature type="non-terminal residue" evidence="1">
    <location>
        <position position="1"/>
    </location>
</feature>
<reference evidence="1 2" key="1">
    <citation type="journal article" date="2018" name="New Phytol.">
        <title>Comparative genomics and transcriptomics depict ericoid mycorrhizal fungi as versatile saprotrophs and plant mutualists.</title>
        <authorList>
            <person name="Martino E."/>
            <person name="Morin E."/>
            <person name="Grelet G.A."/>
            <person name="Kuo A."/>
            <person name="Kohler A."/>
            <person name="Daghino S."/>
            <person name="Barry K.W."/>
            <person name="Cichocki N."/>
            <person name="Clum A."/>
            <person name="Dockter R.B."/>
            <person name="Hainaut M."/>
            <person name="Kuo R.C."/>
            <person name="LaButti K."/>
            <person name="Lindahl B.D."/>
            <person name="Lindquist E.A."/>
            <person name="Lipzen A."/>
            <person name="Khouja H.R."/>
            <person name="Magnuson J."/>
            <person name="Murat C."/>
            <person name="Ohm R.A."/>
            <person name="Singer S.W."/>
            <person name="Spatafora J.W."/>
            <person name="Wang M."/>
            <person name="Veneault-Fourrey C."/>
            <person name="Henrissat B."/>
            <person name="Grigoriev I.V."/>
            <person name="Martin F.M."/>
            <person name="Perotto S."/>
        </authorList>
    </citation>
    <scope>NUCLEOTIDE SEQUENCE [LARGE SCALE GENOMIC DNA]</scope>
    <source>
        <strain evidence="1 2">ATCC 22711</strain>
    </source>
</reference>
<dbReference type="RefSeq" id="XP_024725802.1">
    <property type="nucleotide sequence ID" value="XM_024869512.1"/>
</dbReference>
<feature type="non-terminal residue" evidence="1">
    <location>
        <position position="249"/>
    </location>
</feature>
<dbReference type="EMBL" id="KZ679006">
    <property type="protein sequence ID" value="PSS28277.1"/>
    <property type="molecule type" value="Genomic_DNA"/>
</dbReference>
<dbReference type="OrthoDB" id="2119228at2759"/>